<dbReference type="InterPro" id="IPR040410">
    <property type="entry name" value="UPF0658_Golgi"/>
</dbReference>
<dbReference type="GO" id="GO:0005794">
    <property type="term" value="C:Golgi apparatus"/>
    <property type="evidence" value="ECO:0007669"/>
    <property type="project" value="TreeGrafter"/>
</dbReference>
<keyword evidence="2" id="KW-0472">Membrane</keyword>
<evidence type="ECO:0000256" key="2">
    <source>
        <dbReference type="SAM" id="Phobius"/>
    </source>
</evidence>
<reference evidence="4" key="2">
    <citation type="submission" date="2009-11" db="EMBL/GenBank/DDBJ databases">
        <title>The Genome Sequence of Allomyces macrogynus strain ATCC 38327.</title>
        <authorList>
            <consortium name="The Broad Institute Genome Sequencing Platform"/>
            <person name="Russ C."/>
            <person name="Cuomo C."/>
            <person name="Shea T."/>
            <person name="Young S.K."/>
            <person name="Zeng Q."/>
            <person name="Koehrsen M."/>
            <person name="Haas B."/>
            <person name="Borodovsky M."/>
            <person name="Guigo R."/>
            <person name="Alvarado L."/>
            <person name="Berlin A."/>
            <person name="Borenstein D."/>
            <person name="Chen Z."/>
            <person name="Engels R."/>
            <person name="Freedman E."/>
            <person name="Gellesch M."/>
            <person name="Goldberg J."/>
            <person name="Griggs A."/>
            <person name="Gujja S."/>
            <person name="Heiman D."/>
            <person name="Hepburn T."/>
            <person name="Howarth C."/>
            <person name="Jen D."/>
            <person name="Larson L."/>
            <person name="Lewis B."/>
            <person name="Mehta T."/>
            <person name="Park D."/>
            <person name="Pearson M."/>
            <person name="Roberts A."/>
            <person name="Saif S."/>
            <person name="Shenoy N."/>
            <person name="Sisk P."/>
            <person name="Stolte C."/>
            <person name="Sykes S."/>
            <person name="Walk T."/>
            <person name="White J."/>
            <person name="Yandava C."/>
            <person name="Burger G."/>
            <person name="Gray M.W."/>
            <person name="Holland P.W.H."/>
            <person name="King N."/>
            <person name="Lang F.B.F."/>
            <person name="Roger A.J."/>
            <person name="Ruiz-Trillo I."/>
            <person name="Lander E."/>
            <person name="Nusbaum C."/>
        </authorList>
    </citation>
    <scope>NUCLEOTIDE SEQUENCE [LARGE SCALE GENOMIC DNA]</scope>
    <source>
        <strain evidence="4">ATCC 38327</strain>
    </source>
</reference>
<dbReference type="EMBL" id="GG745364">
    <property type="protein sequence ID" value="KNE70231.1"/>
    <property type="molecule type" value="Genomic_DNA"/>
</dbReference>
<accession>A0A0L0T6B9</accession>
<keyword evidence="2" id="KW-1133">Transmembrane helix</keyword>
<feature type="transmembrane region" description="Helical" evidence="2">
    <location>
        <begin position="42"/>
        <end position="66"/>
    </location>
</feature>
<feature type="transmembrane region" description="Helical" evidence="2">
    <location>
        <begin position="266"/>
        <end position="287"/>
    </location>
</feature>
<reference evidence="3 4" key="1">
    <citation type="submission" date="2009-11" db="EMBL/GenBank/DDBJ databases">
        <title>Annotation of Allomyces macrogynus ATCC 38327.</title>
        <authorList>
            <consortium name="The Broad Institute Genome Sequencing Platform"/>
            <person name="Russ C."/>
            <person name="Cuomo C."/>
            <person name="Burger G."/>
            <person name="Gray M.W."/>
            <person name="Holland P.W.H."/>
            <person name="King N."/>
            <person name="Lang F.B.F."/>
            <person name="Roger A.J."/>
            <person name="Ruiz-Trillo I."/>
            <person name="Young S.K."/>
            <person name="Zeng Q."/>
            <person name="Gargeya S."/>
            <person name="Fitzgerald M."/>
            <person name="Haas B."/>
            <person name="Abouelleil A."/>
            <person name="Alvarado L."/>
            <person name="Arachchi H.M."/>
            <person name="Berlin A."/>
            <person name="Chapman S.B."/>
            <person name="Gearin G."/>
            <person name="Goldberg J."/>
            <person name="Griggs A."/>
            <person name="Gujja S."/>
            <person name="Hansen M."/>
            <person name="Heiman D."/>
            <person name="Howarth C."/>
            <person name="Larimer J."/>
            <person name="Lui A."/>
            <person name="MacDonald P.J.P."/>
            <person name="McCowen C."/>
            <person name="Montmayeur A."/>
            <person name="Murphy C."/>
            <person name="Neiman D."/>
            <person name="Pearson M."/>
            <person name="Priest M."/>
            <person name="Roberts A."/>
            <person name="Saif S."/>
            <person name="Shea T."/>
            <person name="Sisk P."/>
            <person name="Stolte C."/>
            <person name="Sykes S."/>
            <person name="Wortman J."/>
            <person name="Nusbaum C."/>
            <person name="Birren B."/>
        </authorList>
    </citation>
    <scope>NUCLEOTIDE SEQUENCE [LARGE SCALE GENOMIC DNA]</scope>
    <source>
        <strain evidence="3 4">ATCC 38327</strain>
    </source>
</reference>
<feature type="compositionally biased region" description="Low complexity" evidence="1">
    <location>
        <begin position="427"/>
        <end position="444"/>
    </location>
</feature>
<sequence>MNATTPAGDPVVRAAGSASTTTLDGPAPVLSPSPPASPWKHLLTLAAVVQSVVLFALEATIGFLVIPLPANDTPTARLRGIPVYVVVFACAQLFAMLVAHDAVAHENALQLVTLVIFHACTCIYAVFQATTQLTAANVAMVVRPVGAEFGLSPVQAALVRGFALAMPILMLYFWVVVTALAVLLYREFGFRVYKRMGADPIVQHAYRSYLILASVLQLNAFFGGALALVYLALVDHLDVALAVGLIVAVFVMLPSTYFGAHRESRWLMGLSILTLAATSAIVGVMVARIVDVHHQERNAALASTARFLLFFASITLTLCAATGILLVHVTRQFGKGLREAFKLGTERTSDAAVAAAVNAAAASAAPEQQTGTRERIVITTAPRNDSAPHVSVHDVLPSPSAAPKTVPDQLAAHAGATPGHGEDDLAARASTSASATPVVESSPVLDSPANSSSQDLQVVAAADDEEYEGDVGTTSRSQLSGEPGTDPRHAHVSLVLVGGSTTRSSLVDSAICRGRSPARDPGLLAPAPPSRAPSSTSITRLVPVPAADDTAPALPPPPYSTYDPSLRSARTLSPPDTRALSRSGSPSPSSSATSRRRRGRARGRQGESSASLGD</sequence>
<feature type="transmembrane region" description="Helical" evidence="2">
    <location>
        <begin position="81"/>
        <end position="99"/>
    </location>
</feature>
<evidence type="ECO:0000256" key="1">
    <source>
        <dbReference type="SAM" id="MobiDB-lite"/>
    </source>
</evidence>
<feature type="compositionally biased region" description="Low complexity" evidence="1">
    <location>
        <begin position="532"/>
        <end position="552"/>
    </location>
</feature>
<dbReference type="AlphaFoldDB" id="A0A0L0T6B9"/>
<feature type="transmembrane region" description="Helical" evidence="2">
    <location>
        <begin position="111"/>
        <end position="130"/>
    </location>
</feature>
<proteinExistence type="predicted"/>
<dbReference type="OrthoDB" id="2448307at2759"/>
<organism evidence="3 4">
    <name type="scientific">Allomyces macrogynus (strain ATCC 38327)</name>
    <name type="common">Allomyces javanicus var. macrogynus</name>
    <dbReference type="NCBI Taxonomy" id="578462"/>
    <lineage>
        <taxon>Eukaryota</taxon>
        <taxon>Fungi</taxon>
        <taxon>Fungi incertae sedis</taxon>
        <taxon>Blastocladiomycota</taxon>
        <taxon>Blastocladiomycetes</taxon>
        <taxon>Blastocladiales</taxon>
        <taxon>Blastocladiaceae</taxon>
        <taxon>Allomyces</taxon>
    </lineage>
</organism>
<feature type="compositionally biased region" description="Basic residues" evidence="1">
    <location>
        <begin position="594"/>
        <end position="603"/>
    </location>
</feature>
<feature type="region of interest" description="Disordered" evidence="1">
    <location>
        <begin position="381"/>
        <end position="489"/>
    </location>
</feature>
<feature type="compositionally biased region" description="Low complexity" evidence="1">
    <location>
        <begin position="578"/>
        <end position="593"/>
    </location>
</feature>
<feature type="transmembrane region" description="Helical" evidence="2">
    <location>
        <begin position="206"/>
        <end position="233"/>
    </location>
</feature>
<feature type="transmembrane region" description="Helical" evidence="2">
    <location>
        <begin position="307"/>
        <end position="329"/>
    </location>
</feature>
<feature type="transmembrane region" description="Helical" evidence="2">
    <location>
        <begin position="239"/>
        <end position="259"/>
    </location>
</feature>
<dbReference type="PANTHER" id="PTHR34391:SF2">
    <property type="entry name" value="TRP C-TERMINAL DOMAIN-CONTAINING PROTEIN"/>
    <property type="match status" value="1"/>
</dbReference>
<dbReference type="VEuPathDB" id="FungiDB:AMAG_20259"/>
<evidence type="ECO:0000313" key="3">
    <source>
        <dbReference type="EMBL" id="KNE70231.1"/>
    </source>
</evidence>
<dbReference type="Proteomes" id="UP000054350">
    <property type="component" value="Unassembled WGS sequence"/>
</dbReference>
<keyword evidence="4" id="KW-1185">Reference proteome</keyword>
<protein>
    <recommendedName>
        <fullName evidence="5">TRP C-terminal domain-containing protein</fullName>
    </recommendedName>
</protein>
<dbReference type="PANTHER" id="PTHR34391">
    <property type="entry name" value="UPF0658 GOLGI APPARATUS MEMBRANE PROTEIN C1952.10C-RELATED"/>
    <property type="match status" value="1"/>
</dbReference>
<name>A0A0L0T6B9_ALLM3</name>
<evidence type="ECO:0008006" key="5">
    <source>
        <dbReference type="Google" id="ProtNLM"/>
    </source>
</evidence>
<dbReference type="eggNOG" id="ENOG502RXYE">
    <property type="taxonomic scope" value="Eukaryota"/>
</dbReference>
<feature type="region of interest" description="Disordered" evidence="1">
    <location>
        <begin position="1"/>
        <end position="30"/>
    </location>
</feature>
<feature type="region of interest" description="Disordered" evidence="1">
    <location>
        <begin position="513"/>
        <end position="614"/>
    </location>
</feature>
<feature type="transmembrane region" description="Helical" evidence="2">
    <location>
        <begin position="162"/>
        <end position="185"/>
    </location>
</feature>
<evidence type="ECO:0000313" key="4">
    <source>
        <dbReference type="Proteomes" id="UP000054350"/>
    </source>
</evidence>
<keyword evidence="2" id="KW-0812">Transmembrane</keyword>
<gene>
    <name evidence="3" type="ORF">AMAG_20259</name>
</gene>